<keyword evidence="2" id="KW-1185">Reference proteome</keyword>
<organism evidence="1 2">
    <name type="scientific">Winogradskyella eximia</name>
    <dbReference type="NCBI Taxonomy" id="262006"/>
    <lineage>
        <taxon>Bacteria</taxon>
        <taxon>Pseudomonadati</taxon>
        <taxon>Bacteroidota</taxon>
        <taxon>Flavobacteriia</taxon>
        <taxon>Flavobacteriales</taxon>
        <taxon>Flavobacteriaceae</taxon>
        <taxon>Winogradskyella</taxon>
    </lineage>
</organism>
<evidence type="ECO:0000313" key="2">
    <source>
        <dbReference type="Proteomes" id="UP000256980"/>
    </source>
</evidence>
<dbReference type="AlphaFoldDB" id="A0A3D9H4T5"/>
<accession>A0A3D9H4T5</accession>
<dbReference type="EMBL" id="QRDV01000003">
    <property type="protein sequence ID" value="RED44497.1"/>
    <property type="molecule type" value="Genomic_DNA"/>
</dbReference>
<sequence length="411" mass="48222">MTLMFMHLKKTFLIAFVFLIATSLYSQTEFKKGVFITDTNDKVECFIKSMDWKSNPTEFKYKLTENGEIKTGFIEGVKAFEIYDISKYTRATVNIDRSSSNLNKLTTDKNPIFKEEQLFLKVIIESEASLYYYEDGNLKRFFYNLENEKIEQLVYKEYLFEADLINENNHYKQQLLNSLKCKDISMNSIKSLSYTIKDLSKLFEKYNACVGGELVNFEKKEERDLFNFRAKLGLGRASLSIKNSVDPDQNVDFDNEILFRFGGELEMILPFNNDKWAIVIEPSYQSYSSKTEVDIRYPGENQADTYTYEASYSTIELPIGLRHYFFLNEDSKIFVNAFYTYFHTLDSSMKIRYGTELDVEKGGLLSIGLGYSYKKLSAEFRLENSRQILGQYRYWDSNYKQVTLLFGYQLF</sequence>
<dbReference type="OrthoDB" id="921445at2"/>
<reference evidence="1 2" key="1">
    <citation type="submission" date="2018-07" db="EMBL/GenBank/DDBJ databases">
        <title>Genomic Encyclopedia of Type Strains, Phase III (KMG-III): the genomes of soil and plant-associated and newly described type strains.</title>
        <authorList>
            <person name="Whitman W."/>
        </authorList>
    </citation>
    <scope>NUCLEOTIDE SEQUENCE [LARGE SCALE GENOMIC DNA]</scope>
    <source>
        <strain evidence="1 2">CECT 7946</strain>
    </source>
</reference>
<evidence type="ECO:0000313" key="1">
    <source>
        <dbReference type="EMBL" id="RED44497.1"/>
    </source>
</evidence>
<protein>
    <submittedName>
        <fullName evidence="1">Outer membrane protein with beta-barrel domain</fullName>
    </submittedName>
</protein>
<proteinExistence type="predicted"/>
<dbReference type="Proteomes" id="UP000256980">
    <property type="component" value="Unassembled WGS sequence"/>
</dbReference>
<gene>
    <name evidence="1" type="ORF">DFQ10_103182</name>
</gene>
<name>A0A3D9H4T5_9FLAO</name>
<comment type="caution">
    <text evidence="1">The sequence shown here is derived from an EMBL/GenBank/DDBJ whole genome shotgun (WGS) entry which is preliminary data.</text>
</comment>